<dbReference type="PANTHER" id="PTHR43433">
    <property type="entry name" value="HYDROLASE, ALPHA/BETA FOLD FAMILY PROTEIN"/>
    <property type="match status" value="1"/>
</dbReference>
<evidence type="ECO:0000259" key="1">
    <source>
        <dbReference type="Pfam" id="PF00561"/>
    </source>
</evidence>
<organism evidence="2 3">
    <name type="scientific">Massilia soli</name>
    <dbReference type="NCBI Taxonomy" id="2792854"/>
    <lineage>
        <taxon>Bacteria</taxon>
        <taxon>Pseudomonadati</taxon>
        <taxon>Pseudomonadota</taxon>
        <taxon>Betaproteobacteria</taxon>
        <taxon>Burkholderiales</taxon>
        <taxon>Oxalobacteraceae</taxon>
        <taxon>Telluria group</taxon>
        <taxon>Massilia</taxon>
    </lineage>
</organism>
<reference evidence="2 3" key="2">
    <citation type="submission" date="2021-08" db="EMBL/GenBank/DDBJ databases">
        <title>Massilia sp. R798.</title>
        <authorList>
            <person name="Baek J.H."/>
            <person name="Jung H.S."/>
            <person name="Kim K.R."/>
            <person name="Jeon C.O."/>
        </authorList>
    </citation>
    <scope>NUCLEOTIDE SEQUENCE [LARGE SCALE GENOMIC DNA]</scope>
    <source>
        <strain evidence="2 3">R798</strain>
    </source>
</reference>
<keyword evidence="3" id="KW-1185">Reference proteome</keyword>
<dbReference type="GO" id="GO:0016787">
    <property type="term" value="F:hydrolase activity"/>
    <property type="evidence" value="ECO:0007669"/>
    <property type="project" value="UniProtKB-KW"/>
</dbReference>
<evidence type="ECO:0000313" key="2">
    <source>
        <dbReference type="EMBL" id="MBZ2208120.1"/>
    </source>
</evidence>
<sequence>MTIQAAGHGQPLLWAHGLLSSMGTEDALGWFGWNAQAEAARLIRYDARGHGGSSAPRGAHHYQWSRLGADMLCVADASGAPCFIAGGMSMGCAAAIHAAVQSPERVKGLILALPPIIWENRAAQRGLYKRIGERGTQTDGRALAKLMSRDLARTLPHWLTDASPGIAASLAIGVRALDRRIIPDLFHGAAMSDLPARAHLQAIAHIPTLILAWTGDTTHPLASAHELHELLPNSTLHIAKSHEDLLQFPGHIRTFSAGIAAPGL</sequence>
<reference evidence="2 3" key="1">
    <citation type="submission" date="2021-01" db="EMBL/GenBank/DDBJ databases">
        <authorList>
            <person name="Ruan W."/>
            <person name="Khan S.A."/>
            <person name="Jeon C.O."/>
        </authorList>
    </citation>
    <scope>NUCLEOTIDE SEQUENCE [LARGE SCALE GENOMIC DNA]</scope>
    <source>
        <strain evidence="2 3">R798</strain>
    </source>
</reference>
<comment type="caution">
    <text evidence="2">The sequence shown here is derived from an EMBL/GenBank/DDBJ whole genome shotgun (WGS) entry which is preliminary data.</text>
</comment>
<dbReference type="Pfam" id="PF00561">
    <property type="entry name" value="Abhydrolase_1"/>
    <property type="match status" value="1"/>
</dbReference>
<dbReference type="InterPro" id="IPR029058">
    <property type="entry name" value="AB_hydrolase_fold"/>
</dbReference>
<dbReference type="InterPro" id="IPR050471">
    <property type="entry name" value="AB_hydrolase"/>
</dbReference>
<gene>
    <name evidence="2" type="ORF">I4X03_012690</name>
</gene>
<feature type="domain" description="AB hydrolase-1" evidence="1">
    <location>
        <begin position="11"/>
        <end position="238"/>
    </location>
</feature>
<dbReference type="Gene3D" id="3.40.50.1820">
    <property type="entry name" value="alpha/beta hydrolase"/>
    <property type="match status" value="1"/>
</dbReference>
<name>A0ABS7SPK8_9BURK</name>
<accession>A0ABS7SPK8</accession>
<evidence type="ECO:0000313" key="3">
    <source>
        <dbReference type="Proteomes" id="UP000809349"/>
    </source>
</evidence>
<dbReference type="PANTHER" id="PTHR43433:SF5">
    <property type="entry name" value="AB HYDROLASE-1 DOMAIN-CONTAINING PROTEIN"/>
    <property type="match status" value="1"/>
</dbReference>
<dbReference type="InterPro" id="IPR000073">
    <property type="entry name" value="AB_hydrolase_1"/>
</dbReference>
<keyword evidence="2" id="KW-0378">Hydrolase</keyword>
<proteinExistence type="predicted"/>
<protein>
    <submittedName>
        <fullName evidence="2">Alpha/beta fold hydrolase</fullName>
    </submittedName>
</protein>
<dbReference type="Proteomes" id="UP000809349">
    <property type="component" value="Unassembled WGS sequence"/>
</dbReference>
<dbReference type="PRINTS" id="PR00111">
    <property type="entry name" value="ABHYDROLASE"/>
</dbReference>
<dbReference type="RefSeq" id="WP_223468615.1">
    <property type="nucleotide sequence ID" value="NZ_JAFBIL020000005.1"/>
</dbReference>
<dbReference type="EMBL" id="JAFBIL020000005">
    <property type="protein sequence ID" value="MBZ2208120.1"/>
    <property type="molecule type" value="Genomic_DNA"/>
</dbReference>
<dbReference type="SUPFAM" id="SSF53474">
    <property type="entry name" value="alpha/beta-Hydrolases"/>
    <property type="match status" value="1"/>
</dbReference>